<name>A0A523UZF1_UNCT6</name>
<dbReference type="EMBL" id="SOJN01000002">
    <property type="protein sequence ID" value="TET47905.1"/>
    <property type="molecule type" value="Genomic_DNA"/>
</dbReference>
<evidence type="ECO:0000313" key="7">
    <source>
        <dbReference type="Proteomes" id="UP000315525"/>
    </source>
</evidence>
<dbReference type="PANTHER" id="PTHR33619">
    <property type="entry name" value="POLYSACCHARIDE EXPORT PROTEIN GFCE-RELATED"/>
    <property type="match status" value="1"/>
</dbReference>
<organism evidence="6 7">
    <name type="scientific">candidate division TA06 bacterium</name>
    <dbReference type="NCBI Taxonomy" id="2250710"/>
    <lineage>
        <taxon>Bacteria</taxon>
        <taxon>Bacteria division TA06</taxon>
    </lineage>
</organism>
<keyword evidence="2" id="KW-1133">Transmembrane helix</keyword>
<dbReference type="InterPro" id="IPR003715">
    <property type="entry name" value="Poly_export_N"/>
</dbReference>
<dbReference type="PANTHER" id="PTHR33619:SF3">
    <property type="entry name" value="POLYSACCHARIDE EXPORT PROTEIN GFCE-RELATED"/>
    <property type="match status" value="1"/>
</dbReference>
<dbReference type="Pfam" id="PF10531">
    <property type="entry name" value="SLBB"/>
    <property type="match status" value="1"/>
</dbReference>
<proteinExistence type="predicted"/>
<feature type="signal peptide" evidence="3">
    <location>
        <begin position="1"/>
        <end position="21"/>
    </location>
</feature>
<dbReference type="Proteomes" id="UP000315525">
    <property type="component" value="Unassembled WGS sequence"/>
</dbReference>
<feature type="domain" description="Polysaccharide export protein N-terminal" evidence="4">
    <location>
        <begin position="44"/>
        <end position="134"/>
    </location>
</feature>
<feature type="domain" description="Soluble ligand binding" evidence="5">
    <location>
        <begin position="332"/>
        <end position="381"/>
    </location>
</feature>
<evidence type="ECO:0000256" key="1">
    <source>
        <dbReference type="ARBA" id="ARBA00022729"/>
    </source>
</evidence>
<dbReference type="InterPro" id="IPR019554">
    <property type="entry name" value="Soluble_ligand-bd"/>
</dbReference>
<accession>A0A523UZF1</accession>
<gene>
    <name evidence="6" type="ORF">E3J62_00030</name>
</gene>
<feature type="transmembrane region" description="Helical" evidence="2">
    <location>
        <begin position="409"/>
        <end position="427"/>
    </location>
</feature>
<evidence type="ECO:0000313" key="6">
    <source>
        <dbReference type="EMBL" id="TET47905.1"/>
    </source>
</evidence>
<dbReference type="InterPro" id="IPR049712">
    <property type="entry name" value="Poly_export"/>
</dbReference>
<evidence type="ECO:0000259" key="4">
    <source>
        <dbReference type="Pfam" id="PF02563"/>
    </source>
</evidence>
<reference evidence="6 7" key="1">
    <citation type="submission" date="2019-03" db="EMBL/GenBank/DDBJ databases">
        <title>Metabolic potential of uncultured bacteria and archaea associated with petroleum seepage in deep-sea sediments.</title>
        <authorList>
            <person name="Dong X."/>
            <person name="Hubert C."/>
        </authorList>
    </citation>
    <scope>NUCLEOTIDE SEQUENCE [LARGE SCALE GENOMIC DNA]</scope>
    <source>
        <strain evidence="6">E44_bin18</strain>
    </source>
</reference>
<keyword evidence="2" id="KW-0472">Membrane</keyword>
<feature type="chain" id="PRO_5022175334" evidence="3">
    <location>
        <begin position="22"/>
        <end position="428"/>
    </location>
</feature>
<dbReference type="AlphaFoldDB" id="A0A523UZF1"/>
<evidence type="ECO:0000256" key="2">
    <source>
        <dbReference type="SAM" id="Phobius"/>
    </source>
</evidence>
<keyword evidence="1 3" id="KW-0732">Signal</keyword>
<sequence length="428" mass="45748">MCGLRLLCVCALVLVPGFVLAQESGDLGVPAGEAETALESPVDPETYVLGPGDGLFISLTGSITDMYWGSVTLQGRLYLKTPVSRVTIGEASNLRIPVYKTIDRIQVSGMTLANAEKKANEVASKYFKDVQVSLGLARFRRCKVFVVGDVFKPGVVGATPVTRASEVLKRAELQGTASRASIELLRGGDVHSIINLYSFELTGDASANPFVMDGDIIMVPAMKKRVTVRGAVYGSGVYSLRISALTAEQTRTSEGIYELEAGDKATEIVRKAGGVAPWADLRNSYVKRRTGAESKAIKIGVDLEKVLVEGDTLADVLMEDGDILVIPSVEDVVYVEGAVNAPGAILYQPELGALSYIGLAGGPTDRASMGRVKVRRPNGDIISANGNPEIRRGDAVIVPEVTLRWWQDYLTIGTAVTSVVIAWLTIAR</sequence>
<dbReference type="Gene3D" id="3.10.560.10">
    <property type="entry name" value="Outer membrane lipoprotein wza domain like"/>
    <property type="match status" value="3"/>
</dbReference>
<evidence type="ECO:0000256" key="3">
    <source>
        <dbReference type="SAM" id="SignalP"/>
    </source>
</evidence>
<protein>
    <submittedName>
        <fullName evidence="6">Uncharacterized protein</fullName>
    </submittedName>
</protein>
<evidence type="ECO:0000259" key="5">
    <source>
        <dbReference type="Pfam" id="PF10531"/>
    </source>
</evidence>
<dbReference type="Pfam" id="PF02563">
    <property type="entry name" value="Poly_export"/>
    <property type="match status" value="1"/>
</dbReference>
<dbReference type="GO" id="GO:0015159">
    <property type="term" value="F:polysaccharide transmembrane transporter activity"/>
    <property type="evidence" value="ECO:0007669"/>
    <property type="project" value="InterPro"/>
</dbReference>
<comment type="caution">
    <text evidence="6">The sequence shown here is derived from an EMBL/GenBank/DDBJ whole genome shotgun (WGS) entry which is preliminary data.</text>
</comment>
<keyword evidence="2" id="KW-0812">Transmembrane</keyword>